<sequence length="267" mass="29747">MKSFSTTFLPSPLFEPGHPTHGKARLSAFPLPCLHSSSQNILTFPSVIVARIVLNYKSIPYITSWTEYPDIAPTLSALGIQPNPSSTAPWPYTAPAIRLTSGEHVMGSLAIATRLEELYPNPPLHLDSSYLVRVNEIIAKVSEILMLVHLTGTQGLLRSRSADYFAADREKMLGMPIEQYSYKKIGRHVFEEVAPHVQEMAKMLRDNESGPWFLGENVGYADLVVVSWMRYWSEIGVLKDVVRSGSEVETLRALYAAAAPLLERDAY</sequence>
<keyword evidence="2" id="KW-1185">Reference proteome</keyword>
<organism evidence="1 2">
    <name type="scientific">Neophaeococcomyces mojaviensis</name>
    <dbReference type="NCBI Taxonomy" id="3383035"/>
    <lineage>
        <taxon>Eukaryota</taxon>
        <taxon>Fungi</taxon>
        <taxon>Dikarya</taxon>
        <taxon>Ascomycota</taxon>
        <taxon>Pezizomycotina</taxon>
        <taxon>Eurotiomycetes</taxon>
        <taxon>Chaetothyriomycetidae</taxon>
        <taxon>Chaetothyriales</taxon>
        <taxon>Chaetothyriales incertae sedis</taxon>
        <taxon>Neophaeococcomyces</taxon>
    </lineage>
</organism>
<name>A0ACC3A2U0_9EURO</name>
<reference evidence="1" key="1">
    <citation type="submission" date="2022-10" db="EMBL/GenBank/DDBJ databases">
        <title>Culturing micro-colonial fungi from biological soil crusts in the Mojave desert and describing Neophaeococcomyces mojavensis, and introducing the new genera and species Taxawa tesnikishii.</title>
        <authorList>
            <person name="Kurbessoian T."/>
            <person name="Stajich J.E."/>
        </authorList>
    </citation>
    <scope>NUCLEOTIDE SEQUENCE</scope>
    <source>
        <strain evidence="1">JES_112</strain>
    </source>
</reference>
<accession>A0ACC3A2U0</accession>
<evidence type="ECO:0000313" key="2">
    <source>
        <dbReference type="Proteomes" id="UP001172386"/>
    </source>
</evidence>
<evidence type="ECO:0000313" key="1">
    <source>
        <dbReference type="EMBL" id="KAJ9654523.1"/>
    </source>
</evidence>
<protein>
    <submittedName>
        <fullName evidence="1">Uncharacterized protein</fullName>
    </submittedName>
</protein>
<proteinExistence type="predicted"/>
<gene>
    <name evidence="1" type="ORF">H2198_006466</name>
</gene>
<comment type="caution">
    <text evidence="1">The sequence shown here is derived from an EMBL/GenBank/DDBJ whole genome shotgun (WGS) entry which is preliminary data.</text>
</comment>
<dbReference type="Proteomes" id="UP001172386">
    <property type="component" value="Unassembled WGS sequence"/>
</dbReference>
<dbReference type="EMBL" id="JAPDRQ010000119">
    <property type="protein sequence ID" value="KAJ9654523.1"/>
    <property type="molecule type" value="Genomic_DNA"/>
</dbReference>